<evidence type="ECO:0008006" key="2">
    <source>
        <dbReference type="Google" id="ProtNLM"/>
    </source>
</evidence>
<reference evidence="1" key="1">
    <citation type="journal article" date="2014" name="Front. Microbiol.">
        <title>High frequency of phylogenetically diverse reductive dehalogenase-homologous genes in deep subseafloor sedimentary metagenomes.</title>
        <authorList>
            <person name="Kawai M."/>
            <person name="Futagami T."/>
            <person name="Toyoda A."/>
            <person name="Takaki Y."/>
            <person name="Nishi S."/>
            <person name="Hori S."/>
            <person name="Arai W."/>
            <person name="Tsubouchi T."/>
            <person name="Morono Y."/>
            <person name="Uchiyama I."/>
            <person name="Ito T."/>
            <person name="Fujiyama A."/>
            <person name="Inagaki F."/>
            <person name="Takami H."/>
        </authorList>
    </citation>
    <scope>NUCLEOTIDE SEQUENCE</scope>
    <source>
        <strain evidence="1">Expedition CK06-06</strain>
    </source>
</reference>
<dbReference type="EMBL" id="BART01000944">
    <property type="protein sequence ID" value="GAG59250.1"/>
    <property type="molecule type" value="Genomic_DNA"/>
</dbReference>
<name>X0YSR4_9ZZZZ</name>
<dbReference type="AlphaFoldDB" id="X0YSR4"/>
<organism evidence="1">
    <name type="scientific">marine sediment metagenome</name>
    <dbReference type="NCBI Taxonomy" id="412755"/>
    <lineage>
        <taxon>unclassified sequences</taxon>
        <taxon>metagenomes</taxon>
        <taxon>ecological metagenomes</taxon>
    </lineage>
</organism>
<dbReference type="SUPFAM" id="SSF51445">
    <property type="entry name" value="(Trans)glycosidases"/>
    <property type="match status" value="2"/>
</dbReference>
<protein>
    <recommendedName>
        <fullName evidence="2">Glycosyl hydrolase-like 10 domain-containing protein</fullName>
    </recommendedName>
</protein>
<evidence type="ECO:0000313" key="1">
    <source>
        <dbReference type="EMBL" id="GAG59250.1"/>
    </source>
</evidence>
<feature type="non-terminal residue" evidence="1">
    <location>
        <position position="1"/>
    </location>
</feature>
<dbReference type="Gene3D" id="3.20.20.80">
    <property type="entry name" value="Glycosidases"/>
    <property type="match status" value="2"/>
</dbReference>
<gene>
    <name evidence="1" type="ORF">S01H4_03744</name>
</gene>
<dbReference type="InterPro" id="IPR017853">
    <property type="entry name" value="GH"/>
</dbReference>
<sequence>DYFWDLCDQKGILVLAGWPCCNHFERWDIWKYGDINVARESERSQILRLRNHPSFAAWLYGSDFPPPENVERVYLEDVLNMWEICGFNAVYVSYQMDNIAEFISELKRLGITIFLIFPVFQDPDELKKEPSLYSRMKDGREAKEDWVEFACPSNEVFLQRKGLLLERLVETLDIDVISFDFIRYFVFWEVIHPNTSPEDLPETCYCERCRRRFNSAFPNSQLDTPDWVQFKCDTITSGVQYLTKIAKRVKPSIRVSLHTLPWKQSDFNGGIKRIASQDFTALGKYADFLSPMIYHHMIYKKPEWIPSLLNDIKSVYHGAILPSLQVNHSYRNEELSPNEFEQAIDECLRVPIAGIIFWNNDALLTNKEKQEIVRRKIHEI</sequence>
<proteinExistence type="predicted"/>
<accession>X0YSR4</accession>
<comment type="caution">
    <text evidence="1">The sequence shown here is derived from an EMBL/GenBank/DDBJ whole genome shotgun (WGS) entry which is preliminary data.</text>
</comment>